<evidence type="ECO:0000313" key="2">
    <source>
        <dbReference type="EMBL" id="GGI11320.1"/>
    </source>
</evidence>
<dbReference type="InterPro" id="IPR038503">
    <property type="entry name" value="SpoIIIAH_sf"/>
</dbReference>
<feature type="region of interest" description="Disordered" evidence="1">
    <location>
        <begin position="40"/>
        <end position="69"/>
    </location>
</feature>
<gene>
    <name evidence="2" type="ORF">GCM10007380_07240</name>
</gene>
<protein>
    <submittedName>
        <fullName evidence="2">Stage III sporulation protein AH</fullName>
    </submittedName>
</protein>
<dbReference type="Pfam" id="PF12685">
    <property type="entry name" value="SpoIIIAH"/>
    <property type="match status" value="1"/>
</dbReference>
<dbReference type="Gene3D" id="1.10.287.4300">
    <property type="entry name" value="Stage III sporulation protein AH-like"/>
    <property type="match status" value="1"/>
</dbReference>
<evidence type="ECO:0000313" key="3">
    <source>
        <dbReference type="Proteomes" id="UP000626244"/>
    </source>
</evidence>
<dbReference type="RefSeq" id="WP_235821385.1">
    <property type="nucleotide sequence ID" value="NZ_BMHB01000001.1"/>
</dbReference>
<feature type="compositionally biased region" description="Polar residues" evidence="1">
    <location>
        <begin position="40"/>
        <end position="51"/>
    </location>
</feature>
<comment type="caution">
    <text evidence="2">The sequence shown here is derived from an EMBL/GenBank/DDBJ whole genome shotgun (WGS) entry which is preliminary data.</text>
</comment>
<name>A0A8J3AF91_9BACI</name>
<sequence>MKMKRQTIWLLTMLSLVVVLSVYYVTTPDQMKTAGIMNMTSNNSLDSTPSKDTNKNDEGKETTSKEETTNEVFLKQRMEQEDKRAQLKEEFQTTIDSATASAEEKSQAFTSLKELQTLTALEADVETMIKESGYKDALVRADSNEVNVSVKSTKKHSKAAANEIIQMARSVLGEKLVIVTFQTK</sequence>
<accession>A0A8J3AF91</accession>
<dbReference type="AlphaFoldDB" id="A0A8J3AF91"/>
<evidence type="ECO:0000256" key="1">
    <source>
        <dbReference type="SAM" id="MobiDB-lite"/>
    </source>
</evidence>
<dbReference type="InterPro" id="IPR024232">
    <property type="entry name" value="SpoIIIAH"/>
</dbReference>
<organism evidence="2 3">
    <name type="scientific">Gottfriedia solisilvae</name>
    <dbReference type="NCBI Taxonomy" id="1516104"/>
    <lineage>
        <taxon>Bacteria</taxon>
        <taxon>Bacillati</taxon>
        <taxon>Bacillota</taxon>
        <taxon>Bacilli</taxon>
        <taxon>Bacillales</taxon>
        <taxon>Bacillaceae</taxon>
        <taxon>Gottfriedia</taxon>
    </lineage>
</organism>
<dbReference type="Proteomes" id="UP000626244">
    <property type="component" value="Unassembled WGS sequence"/>
</dbReference>
<feature type="compositionally biased region" description="Basic and acidic residues" evidence="1">
    <location>
        <begin position="52"/>
        <end position="69"/>
    </location>
</feature>
<dbReference type="EMBL" id="BMHB01000001">
    <property type="protein sequence ID" value="GGI11320.1"/>
    <property type="molecule type" value="Genomic_DNA"/>
</dbReference>
<reference evidence="3" key="1">
    <citation type="journal article" date="2019" name="Int. J. Syst. Evol. Microbiol.">
        <title>The Global Catalogue of Microorganisms (GCM) 10K type strain sequencing project: providing services to taxonomists for standard genome sequencing and annotation.</title>
        <authorList>
            <consortium name="The Broad Institute Genomics Platform"/>
            <consortium name="The Broad Institute Genome Sequencing Center for Infectious Disease"/>
            <person name="Wu L."/>
            <person name="Ma J."/>
        </authorList>
    </citation>
    <scope>NUCLEOTIDE SEQUENCE [LARGE SCALE GENOMIC DNA]</scope>
    <source>
        <strain evidence="3">CGMCC 1.14993</strain>
    </source>
</reference>
<proteinExistence type="predicted"/>
<keyword evidence="3" id="KW-1185">Reference proteome</keyword>